<proteinExistence type="inferred from homology"/>
<comment type="subunit">
    <text evidence="2">Homotetramer.</text>
</comment>
<evidence type="ECO:0000259" key="6">
    <source>
        <dbReference type="Pfam" id="PF00171"/>
    </source>
</evidence>
<organism evidence="7">
    <name type="scientific">marine metagenome</name>
    <dbReference type="NCBI Taxonomy" id="408172"/>
    <lineage>
        <taxon>unclassified sequences</taxon>
        <taxon>metagenomes</taxon>
        <taxon>ecological metagenomes</taxon>
    </lineage>
</organism>
<dbReference type="GO" id="GO:0004029">
    <property type="term" value="F:aldehyde dehydrogenase (NAD+) activity"/>
    <property type="evidence" value="ECO:0007669"/>
    <property type="project" value="UniProtKB-EC"/>
</dbReference>
<evidence type="ECO:0000256" key="1">
    <source>
        <dbReference type="ARBA" id="ARBA00009986"/>
    </source>
</evidence>
<name>A0A381N841_9ZZZZ</name>
<dbReference type="AlphaFoldDB" id="A0A381N841"/>
<dbReference type="EMBL" id="UINC01000178">
    <property type="protein sequence ID" value="SUZ50609.1"/>
    <property type="molecule type" value="Genomic_DNA"/>
</dbReference>
<dbReference type="Gene3D" id="3.40.605.10">
    <property type="entry name" value="Aldehyde Dehydrogenase, Chain A, domain 1"/>
    <property type="match status" value="1"/>
</dbReference>
<comment type="similarity">
    <text evidence="1">Belongs to the aldehyde dehydrogenase family.</text>
</comment>
<protein>
    <recommendedName>
        <fullName evidence="5">aldehyde dehydrogenase (NAD(+))</fullName>
        <ecNumber evidence="5">1.2.1.3</ecNumber>
    </recommendedName>
</protein>
<dbReference type="FunFam" id="3.40.309.10:FF:000018">
    <property type="entry name" value="Alpha-aminoadipic semialdehyde dehydrogenase"/>
    <property type="match status" value="1"/>
</dbReference>
<dbReference type="InterPro" id="IPR016161">
    <property type="entry name" value="Ald_DH/histidinol_DH"/>
</dbReference>
<dbReference type="Pfam" id="PF00171">
    <property type="entry name" value="Aldedh"/>
    <property type="match status" value="1"/>
</dbReference>
<evidence type="ECO:0000256" key="4">
    <source>
        <dbReference type="ARBA" id="ARBA00023027"/>
    </source>
</evidence>
<reference evidence="7" key="1">
    <citation type="submission" date="2018-05" db="EMBL/GenBank/DDBJ databases">
        <authorList>
            <person name="Lanie J.A."/>
            <person name="Ng W.-L."/>
            <person name="Kazmierczak K.M."/>
            <person name="Andrzejewski T.M."/>
            <person name="Davidsen T.M."/>
            <person name="Wayne K.J."/>
            <person name="Tettelin H."/>
            <person name="Glass J.I."/>
            <person name="Rusch D."/>
            <person name="Podicherti R."/>
            <person name="Tsui H.-C.T."/>
            <person name="Winkler M.E."/>
        </authorList>
    </citation>
    <scope>NUCLEOTIDE SEQUENCE</scope>
</reference>
<evidence type="ECO:0000256" key="2">
    <source>
        <dbReference type="ARBA" id="ARBA00011881"/>
    </source>
</evidence>
<accession>A0A381N841</accession>
<dbReference type="InterPro" id="IPR016163">
    <property type="entry name" value="Ald_DH_C"/>
</dbReference>
<dbReference type="InterPro" id="IPR044638">
    <property type="entry name" value="ALDH7A1-like"/>
</dbReference>
<dbReference type="PANTHER" id="PTHR43521">
    <property type="entry name" value="ALPHA-AMINOADIPIC SEMIALDEHYDE DEHYDROGENASE"/>
    <property type="match status" value="1"/>
</dbReference>
<keyword evidence="3" id="KW-0560">Oxidoreductase</keyword>
<dbReference type="PANTHER" id="PTHR43521:SF1">
    <property type="entry name" value="ALPHA-AMINOADIPIC SEMIALDEHYDE DEHYDROGENASE"/>
    <property type="match status" value="1"/>
</dbReference>
<dbReference type="InterPro" id="IPR029510">
    <property type="entry name" value="Ald_DH_CS_GLU"/>
</dbReference>
<feature type="domain" description="Aldehyde dehydrogenase" evidence="6">
    <location>
        <begin position="28"/>
        <end position="487"/>
    </location>
</feature>
<evidence type="ECO:0000256" key="3">
    <source>
        <dbReference type="ARBA" id="ARBA00023002"/>
    </source>
</evidence>
<dbReference type="EC" id="1.2.1.3" evidence="5"/>
<dbReference type="SUPFAM" id="SSF53720">
    <property type="entry name" value="ALDH-like"/>
    <property type="match status" value="1"/>
</dbReference>
<dbReference type="PROSITE" id="PS00687">
    <property type="entry name" value="ALDEHYDE_DEHYDR_GLU"/>
    <property type="match status" value="1"/>
</dbReference>
<gene>
    <name evidence="7" type="ORF">METZ01_LOCUS3463</name>
</gene>
<dbReference type="CDD" id="cd07130">
    <property type="entry name" value="ALDH_F7_AASADH"/>
    <property type="match status" value="1"/>
</dbReference>
<dbReference type="InterPro" id="IPR015590">
    <property type="entry name" value="Aldehyde_DH_dom"/>
</dbReference>
<keyword evidence="4" id="KW-0520">NAD</keyword>
<dbReference type="Gene3D" id="3.40.309.10">
    <property type="entry name" value="Aldehyde Dehydrogenase, Chain A, domain 2"/>
    <property type="match status" value="1"/>
</dbReference>
<sequence>MKEILNSLGIKENNFGAGVGAGNWSSTTDAGVLNSVNPANGEVIANVYQCSESDYDNVIVESQKAFEEWRMVPAPIRGQLVREMGEELRRKKDMLGSLVALEMGKIKAEGDGEVQEMIDIADFAVGLSRQLYGLTMHSERVKHRMYEQYHPLGIVGVISAFNFPVAVWAWNAFLAAVCGDITVWKPSSKAPLCGIAIQNICNEVLQREGYKGIFSLIIGRGSTIGERLINDKRVPLISATGSTRMGKRIGGVVGERLGKTILELGGNNAIIVDETAKMDMVVPAILFGAVGTAGQRCTSTRRIIVHSSLYDGLVEKLTKAYTQVKIGNPLDESTLMGPLIDQGAVDDYLSALEKVKQEGGEILCGGEVVAGDGFYVLPTIVKAENSYEIVQEETFAPILYIIPYDNLDEAIQLHNGVPQGLSSAIFTTNVLNSETFLSHEGSDCGIANVNIGTSGAEIGGAFGGEKDTGGGRESGSDAWKVYMRRQTNTMNWSTELPLAQGIKFDIEI</sequence>
<evidence type="ECO:0000256" key="5">
    <source>
        <dbReference type="ARBA" id="ARBA00024226"/>
    </source>
</evidence>
<evidence type="ECO:0000313" key="7">
    <source>
        <dbReference type="EMBL" id="SUZ50609.1"/>
    </source>
</evidence>
<dbReference type="InterPro" id="IPR016162">
    <property type="entry name" value="Ald_DH_N"/>
</dbReference>